<feature type="chain" id="PRO_5026141397" description="Thioredoxin domain-containing protein" evidence="2">
    <location>
        <begin position="24"/>
        <end position="793"/>
    </location>
</feature>
<feature type="region of interest" description="Disordered" evidence="1">
    <location>
        <begin position="23"/>
        <end position="80"/>
    </location>
</feature>
<dbReference type="InterPro" id="IPR013783">
    <property type="entry name" value="Ig-like_fold"/>
</dbReference>
<organism evidence="3 4">
    <name type="scientific">Gimesia benthica</name>
    <dbReference type="NCBI Taxonomy" id="2608982"/>
    <lineage>
        <taxon>Bacteria</taxon>
        <taxon>Pseudomonadati</taxon>
        <taxon>Planctomycetota</taxon>
        <taxon>Planctomycetia</taxon>
        <taxon>Planctomycetales</taxon>
        <taxon>Planctomycetaceae</taxon>
        <taxon>Gimesia</taxon>
    </lineage>
</organism>
<dbReference type="RefSeq" id="WP_155365139.1">
    <property type="nucleotide sequence ID" value="NZ_CP043930.1"/>
</dbReference>
<evidence type="ECO:0000256" key="2">
    <source>
        <dbReference type="SAM" id="SignalP"/>
    </source>
</evidence>
<dbReference type="EMBL" id="CP043930">
    <property type="protein sequence ID" value="QGQ24321.1"/>
    <property type="molecule type" value="Genomic_DNA"/>
</dbReference>
<accession>A0A6I6AGT2</accession>
<keyword evidence="4" id="KW-1185">Reference proteome</keyword>
<dbReference type="InterPro" id="IPR036249">
    <property type="entry name" value="Thioredoxin-like_sf"/>
</dbReference>
<gene>
    <name evidence="3" type="ORF">F1728_17210</name>
</gene>
<evidence type="ECO:0008006" key="5">
    <source>
        <dbReference type="Google" id="ProtNLM"/>
    </source>
</evidence>
<protein>
    <recommendedName>
        <fullName evidence="5">Thioredoxin domain-containing protein</fullName>
    </recommendedName>
</protein>
<dbReference type="PROSITE" id="PS51257">
    <property type="entry name" value="PROKAR_LIPOPROTEIN"/>
    <property type="match status" value="1"/>
</dbReference>
<dbReference type="AlphaFoldDB" id="A0A6I6AGT2"/>
<name>A0A6I6AGT2_9PLAN</name>
<dbReference type="Gene3D" id="2.60.40.10">
    <property type="entry name" value="Immunoglobulins"/>
    <property type="match status" value="1"/>
</dbReference>
<feature type="region of interest" description="Disordered" evidence="1">
    <location>
        <begin position="720"/>
        <end position="793"/>
    </location>
</feature>
<dbReference type="KEGG" id="gim:F1728_17210"/>
<proteinExistence type="predicted"/>
<feature type="compositionally biased region" description="Polar residues" evidence="1">
    <location>
        <begin position="23"/>
        <end position="46"/>
    </location>
</feature>
<dbReference type="SUPFAM" id="SSF52833">
    <property type="entry name" value="Thioredoxin-like"/>
    <property type="match status" value="1"/>
</dbReference>
<feature type="compositionally biased region" description="Basic and acidic residues" evidence="1">
    <location>
        <begin position="47"/>
        <end position="76"/>
    </location>
</feature>
<evidence type="ECO:0000256" key="1">
    <source>
        <dbReference type="SAM" id="MobiDB-lite"/>
    </source>
</evidence>
<reference evidence="3 4" key="1">
    <citation type="submission" date="2019-09" db="EMBL/GenBank/DDBJ databases">
        <title>Gimesia benthica sp. nov., a novel bacterium isolated from deep-sea water of the Northwest Indian Ocean.</title>
        <authorList>
            <person name="Dai X."/>
        </authorList>
    </citation>
    <scope>NUCLEOTIDE SEQUENCE [LARGE SCALE GENOMIC DNA]</scope>
    <source>
        <strain evidence="3 4">E7</strain>
    </source>
</reference>
<evidence type="ECO:0000313" key="4">
    <source>
        <dbReference type="Proteomes" id="UP000427281"/>
    </source>
</evidence>
<dbReference type="Proteomes" id="UP000427281">
    <property type="component" value="Chromosome"/>
</dbReference>
<feature type="signal peptide" evidence="2">
    <location>
        <begin position="1"/>
        <end position="23"/>
    </location>
</feature>
<sequence>MLSISRFSLLLCLLMITVGCQKGSESGSENQTSANDETAASSPAETTSKDAEMPEADKTAKADDKSAEEKEKENPEAFKMPETVEGNWILVLPQQQQLMPLYLLRVMTEVKSAEGDQKEKSDFQGVKIVSQGPNVAPAKIVSSKTTDQTVTFVESLLDDKGKEFIQLSFEGSLNKERGAIYGNISFNNDNCIPALMLFTIEKDLSKIKEPMPSPGAQELIQAMQSQDPFKPLNEFTEKMQMFPLALDAFPPLLAFALSSDKDTKTIEDIIKRYTETSALWGKRMEASTLVRITSMLARTDKNSDMATKYMDQFNKLVKEGVKPLSSWDQEMALAKARVGLKSKDPEKIKAAGALLESEAKKYPHDRELITELVSYEKEHGSIDKAIEYLGILASSPLSGRERQMIAASKQSPQTVKFDDPRETLTELWKKKHGSTEGLDKYLAESFKRFLDSFVSKEAKEVDLKKGNRTSLIELFTGASCPPCVAADLATGVVESSFPASKVIVLRYHQHIPAPDPLTNSDSEARFFYYNHRGTPSINLNGQQVFGAAGGVEEVESSYDSLVEALIPELSADTEVKIELSAAAKDGKLELKANVSGTDKIKEPLHLVAVLAEDELYYEAPNGINLHEMIVRSMLGEPTGVAAKDGKLSLTKTLDLDEFKGRISDYLSAFEEKSGANFTGVPLGLEKLHFVVFVQGELSKDVFQVASVPVSGKLTYKSELAEPAKEKPAPAKEKPAKEAKPPVKADKPEAKTEAKPEADKKPAEAEKKEAAKPEDKKPEASKPEPKKEAAETDN</sequence>
<keyword evidence="2" id="KW-0732">Signal</keyword>
<evidence type="ECO:0000313" key="3">
    <source>
        <dbReference type="EMBL" id="QGQ24321.1"/>
    </source>
</evidence>